<reference evidence="2 3" key="1">
    <citation type="submission" date="2019-03" db="EMBL/GenBank/DDBJ databases">
        <title>Genomic Encyclopedia of Type Strains, Phase IV (KMG-IV): sequencing the most valuable type-strain genomes for metagenomic binning, comparative biology and taxonomic classification.</title>
        <authorList>
            <person name="Goeker M."/>
        </authorList>
    </citation>
    <scope>NUCLEOTIDE SEQUENCE [LARGE SCALE GENOMIC DNA]</scope>
    <source>
        <strain evidence="2 3">DSM 28404</strain>
    </source>
</reference>
<dbReference type="AlphaFoldDB" id="A0A4R2T451"/>
<gene>
    <name evidence="2" type="ORF">EDC44_105102</name>
</gene>
<accession>A0A4R2T451</accession>
<name>A0A4R2T451_9PAST</name>
<protein>
    <submittedName>
        <fullName evidence="2">Uncharacterized protein</fullName>
    </submittedName>
</protein>
<keyword evidence="1" id="KW-0812">Transmembrane</keyword>
<organism evidence="2 3">
    <name type="scientific">Cricetibacter osteomyelitidis</name>
    <dbReference type="NCBI Taxonomy" id="1521931"/>
    <lineage>
        <taxon>Bacteria</taxon>
        <taxon>Pseudomonadati</taxon>
        <taxon>Pseudomonadota</taxon>
        <taxon>Gammaproteobacteria</taxon>
        <taxon>Pasteurellales</taxon>
        <taxon>Pasteurellaceae</taxon>
        <taxon>Cricetibacter</taxon>
    </lineage>
</organism>
<keyword evidence="1" id="KW-0472">Membrane</keyword>
<feature type="transmembrane region" description="Helical" evidence="1">
    <location>
        <begin position="6"/>
        <end position="26"/>
    </location>
</feature>
<dbReference type="EMBL" id="SLYB01000005">
    <property type="protein sequence ID" value="TCP96281.1"/>
    <property type="molecule type" value="Genomic_DNA"/>
</dbReference>
<evidence type="ECO:0000256" key="1">
    <source>
        <dbReference type="SAM" id="Phobius"/>
    </source>
</evidence>
<dbReference type="Proteomes" id="UP000295763">
    <property type="component" value="Unassembled WGS sequence"/>
</dbReference>
<keyword evidence="3" id="KW-1185">Reference proteome</keyword>
<comment type="caution">
    <text evidence="2">The sequence shown here is derived from an EMBL/GenBank/DDBJ whole genome shotgun (WGS) entry which is preliminary data.</text>
</comment>
<sequence>MSDINISLAIFAALMAALAYLAYWFWERPKHKK</sequence>
<keyword evidence="1" id="KW-1133">Transmembrane helix</keyword>
<proteinExistence type="predicted"/>
<evidence type="ECO:0000313" key="2">
    <source>
        <dbReference type="EMBL" id="TCP96281.1"/>
    </source>
</evidence>
<evidence type="ECO:0000313" key="3">
    <source>
        <dbReference type="Proteomes" id="UP000295763"/>
    </source>
</evidence>